<keyword evidence="2" id="KW-1185">Reference proteome</keyword>
<dbReference type="InterPro" id="IPR011990">
    <property type="entry name" value="TPR-like_helical_dom_sf"/>
</dbReference>
<reference evidence="1 2" key="1">
    <citation type="submission" date="2018-06" db="EMBL/GenBank/DDBJ databases">
        <title>Genomic Encyclopedia of Archaeal and Bacterial Type Strains, Phase II (KMG-II): from individual species to whole genera.</title>
        <authorList>
            <person name="Goeker M."/>
        </authorList>
    </citation>
    <scope>NUCLEOTIDE SEQUENCE [LARGE SCALE GENOMIC DNA]</scope>
    <source>
        <strain evidence="1 2">ATCC BAA-1881</strain>
    </source>
</reference>
<gene>
    <name evidence="1" type="ORF">EI42_05419</name>
</gene>
<sequence length="365" mass="42410">MHKRWWERLEQFNRVPVDEKRRWLIHTLLNIPPAYLGLQSLSNLNELQTIFQPTPGKLPPVNLNLYKERLLSFWQNPYVPFDEPLSLIYALQDYALYHDASDSTMRLLCEYLIAVANMQRAQGYLTSAEASTQKAIQLAERRDYPSLLAKAFYMQSYILCEMHRASFDSNPTQMAQALEYAEKALHITEHYAVPPLVESAIRERFATALSLSPRSHRDLSVARQQNDLARLITERYQSQHDEYPLFHRIDQSWHIIGIAHMHLAMKEPKTALTILKAMPPAQPGMRRFLTAKIKEAEATIQAGYLDEGLTIAESTLSTVKNSPLHLIRLHNLYQDLRNDDRYTREPSVIQFGFRLVKTHRPDLFQ</sequence>
<dbReference type="AlphaFoldDB" id="A0A326U257"/>
<dbReference type="SUPFAM" id="SSF48452">
    <property type="entry name" value="TPR-like"/>
    <property type="match status" value="1"/>
</dbReference>
<evidence type="ECO:0000313" key="1">
    <source>
        <dbReference type="EMBL" id="PZW22513.1"/>
    </source>
</evidence>
<comment type="caution">
    <text evidence="1">The sequence shown here is derived from an EMBL/GenBank/DDBJ whole genome shotgun (WGS) entry which is preliminary data.</text>
</comment>
<proteinExistence type="predicted"/>
<dbReference type="RefSeq" id="WP_111325679.1">
    <property type="nucleotide sequence ID" value="NZ_BIFX01000002.1"/>
</dbReference>
<accession>A0A326U257</accession>
<dbReference type="EMBL" id="QKUF01000032">
    <property type="protein sequence ID" value="PZW22513.1"/>
    <property type="molecule type" value="Genomic_DNA"/>
</dbReference>
<name>A0A326U257_THEHA</name>
<evidence type="ECO:0000313" key="2">
    <source>
        <dbReference type="Proteomes" id="UP000248806"/>
    </source>
</evidence>
<protein>
    <recommendedName>
        <fullName evidence="3">MalT-like TPR region domain-containing protein</fullName>
    </recommendedName>
</protein>
<organism evidence="1 2">
    <name type="scientific">Thermosporothrix hazakensis</name>
    <dbReference type="NCBI Taxonomy" id="644383"/>
    <lineage>
        <taxon>Bacteria</taxon>
        <taxon>Bacillati</taxon>
        <taxon>Chloroflexota</taxon>
        <taxon>Ktedonobacteria</taxon>
        <taxon>Ktedonobacterales</taxon>
        <taxon>Thermosporotrichaceae</taxon>
        <taxon>Thermosporothrix</taxon>
    </lineage>
</organism>
<evidence type="ECO:0008006" key="3">
    <source>
        <dbReference type="Google" id="ProtNLM"/>
    </source>
</evidence>
<dbReference type="Gene3D" id="1.25.40.10">
    <property type="entry name" value="Tetratricopeptide repeat domain"/>
    <property type="match status" value="1"/>
</dbReference>
<dbReference type="OrthoDB" id="155829at2"/>
<dbReference type="Proteomes" id="UP000248806">
    <property type="component" value="Unassembled WGS sequence"/>
</dbReference>